<proteinExistence type="predicted"/>
<gene>
    <name evidence="1" type="ORF">GCM10008013_31530</name>
</gene>
<protein>
    <recommendedName>
        <fullName evidence="3">Heparinase II/III-like protein</fullName>
    </recommendedName>
</protein>
<sequence>MEGLQSTPSPYKKRQSELVHKISEAAYHDSLLESGLWFHNDVRNNFYYASYLFAAAVDIQAEVSFDREEAKRKAEAVLLEVLMLQNQQPGTILYGHWPLGLSPIPRESKPHELPVEIMGSLMAYFFSEYRGWMNADLQIKFQTALTHIYHSDFFRKPVMNYGHHEAKYTAAKLIFGTLFEDEELIEDGKRSLKETLTYIQSKGMPEYGCLPWFWHWVQAFTCALELMSPEDEEIQHELGEMLDYLWSVRAQFYLQGSWVGAHSRGWPHDVPGDANVLHDYVQFGDFQLPEIMPRTEYAGFLFYEAPASARKVALDRRIPMEVAKVTQKVIPTDPEPQPLLHSYAYITEDYAAGGMWERVEEFDNEQLRWTYSLPITERAGTNQLYFFHPGEGYNEGDPRHQSGYGEVLYHKSVVMELYPVPKGEPNQLIGVLPKGEWHKEQQSLFGQVGNVYFAVYLSHSYELIERSNFIEVSEGGLPGGVVVEAISVKEAAKLGIGGLKEFADKMMVQSPAFSLSETTPLQAEYTSLSGDRLQLQTGEKKTVKATINGSPVSFDKYSV</sequence>
<accession>A0ABQ1YK37</accession>
<organism evidence="1 2">
    <name type="scientific">Paenibacillus segetis</name>
    <dbReference type="NCBI Taxonomy" id="1325360"/>
    <lineage>
        <taxon>Bacteria</taxon>
        <taxon>Bacillati</taxon>
        <taxon>Bacillota</taxon>
        <taxon>Bacilli</taxon>
        <taxon>Bacillales</taxon>
        <taxon>Paenibacillaceae</taxon>
        <taxon>Paenibacillus</taxon>
    </lineage>
</organism>
<dbReference type="RefSeq" id="WP_188540438.1">
    <property type="nucleotide sequence ID" value="NZ_BMFT01000001.1"/>
</dbReference>
<name>A0ABQ1YK37_9BACL</name>
<dbReference type="Proteomes" id="UP000659344">
    <property type="component" value="Unassembled WGS sequence"/>
</dbReference>
<evidence type="ECO:0000313" key="2">
    <source>
        <dbReference type="Proteomes" id="UP000659344"/>
    </source>
</evidence>
<dbReference type="EMBL" id="BMFT01000001">
    <property type="protein sequence ID" value="GGH29124.1"/>
    <property type="molecule type" value="Genomic_DNA"/>
</dbReference>
<reference evidence="2" key="1">
    <citation type="journal article" date="2019" name="Int. J. Syst. Evol. Microbiol.">
        <title>The Global Catalogue of Microorganisms (GCM) 10K type strain sequencing project: providing services to taxonomists for standard genome sequencing and annotation.</title>
        <authorList>
            <consortium name="The Broad Institute Genomics Platform"/>
            <consortium name="The Broad Institute Genome Sequencing Center for Infectious Disease"/>
            <person name="Wu L."/>
            <person name="Ma J."/>
        </authorList>
    </citation>
    <scope>NUCLEOTIDE SEQUENCE [LARGE SCALE GENOMIC DNA]</scope>
    <source>
        <strain evidence="2">CGMCC 1.12769</strain>
    </source>
</reference>
<dbReference type="SUPFAM" id="SSF48230">
    <property type="entry name" value="Chondroitin AC/alginate lyase"/>
    <property type="match status" value="1"/>
</dbReference>
<evidence type="ECO:0000313" key="1">
    <source>
        <dbReference type="EMBL" id="GGH29124.1"/>
    </source>
</evidence>
<comment type="caution">
    <text evidence="1">The sequence shown here is derived from an EMBL/GenBank/DDBJ whole genome shotgun (WGS) entry which is preliminary data.</text>
</comment>
<keyword evidence="2" id="KW-1185">Reference proteome</keyword>
<dbReference type="InterPro" id="IPR008929">
    <property type="entry name" value="Chondroitin_lyas"/>
</dbReference>
<evidence type="ECO:0008006" key="3">
    <source>
        <dbReference type="Google" id="ProtNLM"/>
    </source>
</evidence>